<name>A0A512PI03_9CELL</name>
<dbReference type="AlphaFoldDB" id="A0A512PI03"/>
<dbReference type="Proteomes" id="UP000321798">
    <property type="component" value="Unassembled WGS sequence"/>
</dbReference>
<organism evidence="1 2">
    <name type="scientific">Cellulomonas soli</name>
    <dbReference type="NCBI Taxonomy" id="931535"/>
    <lineage>
        <taxon>Bacteria</taxon>
        <taxon>Bacillati</taxon>
        <taxon>Actinomycetota</taxon>
        <taxon>Actinomycetes</taxon>
        <taxon>Micrococcales</taxon>
        <taxon>Cellulomonadaceae</taxon>
        <taxon>Cellulomonas</taxon>
    </lineage>
</organism>
<gene>
    <name evidence="1" type="ORF">CSO01_35530</name>
</gene>
<reference evidence="1 2" key="1">
    <citation type="submission" date="2019-07" db="EMBL/GenBank/DDBJ databases">
        <title>Whole genome shotgun sequence of Cellulomonas soli NBRC 109434.</title>
        <authorList>
            <person name="Hosoyama A."/>
            <person name="Uohara A."/>
            <person name="Ohji S."/>
            <person name="Ichikawa N."/>
        </authorList>
    </citation>
    <scope>NUCLEOTIDE SEQUENCE [LARGE SCALE GENOMIC DNA]</scope>
    <source>
        <strain evidence="1 2">NBRC 109434</strain>
    </source>
</reference>
<keyword evidence="2" id="KW-1185">Reference proteome</keyword>
<accession>A0A512PI03</accession>
<dbReference type="RefSeq" id="WP_146954605.1">
    <property type="nucleotide sequence ID" value="NZ_BAABBJ010000010.1"/>
</dbReference>
<evidence type="ECO:0000313" key="2">
    <source>
        <dbReference type="Proteomes" id="UP000321798"/>
    </source>
</evidence>
<sequence length="101" mass="10278">MAHERLEPAVQRALEDVGTALRQARRAQAVRWQAHAAEAYRADLGDALGRLTVLRGAVESAVRPVRLLDDAAARPAGLGGTTAGSSTGLLAGHAAAGVCGG</sequence>
<evidence type="ECO:0000313" key="1">
    <source>
        <dbReference type="EMBL" id="GEP70838.1"/>
    </source>
</evidence>
<dbReference type="EMBL" id="BKAL01000016">
    <property type="protein sequence ID" value="GEP70838.1"/>
    <property type="molecule type" value="Genomic_DNA"/>
</dbReference>
<comment type="caution">
    <text evidence="1">The sequence shown here is derived from an EMBL/GenBank/DDBJ whole genome shotgun (WGS) entry which is preliminary data.</text>
</comment>
<proteinExistence type="predicted"/>
<protein>
    <submittedName>
        <fullName evidence="1">Uncharacterized protein</fullName>
    </submittedName>
</protein>